<name>A0A1I1K0F2_9BURK</name>
<proteinExistence type="predicted"/>
<sequence>MEAALKSFQQAYSKGYIAPTRCKLRPDLWVLRDDANGDSRLTFTQIDDKGTVRALVSLLPAEPYEGKPCFALAYAVAEKFRGIGLAQEIVESSIVELHNGLKQQVPQFYIEVVVDKLNTASNRVAAKVISSNPVEITDQFSGDPALQYFRLVGK</sequence>
<dbReference type="Gene3D" id="3.40.630.30">
    <property type="match status" value="1"/>
</dbReference>
<dbReference type="AlphaFoldDB" id="A0A1I1K0F2"/>
<dbReference type="Proteomes" id="UP000198639">
    <property type="component" value="Unassembled WGS sequence"/>
</dbReference>
<gene>
    <name evidence="1" type="ORF">SAMN05216204_10720</name>
</gene>
<reference evidence="2" key="1">
    <citation type="submission" date="2016-10" db="EMBL/GenBank/DDBJ databases">
        <authorList>
            <person name="Varghese N."/>
            <person name="Submissions S."/>
        </authorList>
    </citation>
    <scope>NUCLEOTIDE SEQUENCE [LARGE SCALE GENOMIC DNA]</scope>
    <source>
        <strain evidence="2">CGMCC 1.12041</strain>
    </source>
</reference>
<evidence type="ECO:0000313" key="1">
    <source>
        <dbReference type="EMBL" id="SFC51473.1"/>
    </source>
</evidence>
<evidence type="ECO:0000313" key="2">
    <source>
        <dbReference type="Proteomes" id="UP000198639"/>
    </source>
</evidence>
<dbReference type="InterPro" id="IPR016181">
    <property type="entry name" value="Acyl_CoA_acyltransferase"/>
</dbReference>
<dbReference type="STRING" id="1164594.SAMN05216204_10720"/>
<organism evidence="1 2">
    <name type="scientific">Massilia yuzhufengensis</name>
    <dbReference type="NCBI Taxonomy" id="1164594"/>
    <lineage>
        <taxon>Bacteria</taxon>
        <taxon>Pseudomonadati</taxon>
        <taxon>Pseudomonadota</taxon>
        <taxon>Betaproteobacteria</taxon>
        <taxon>Burkholderiales</taxon>
        <taxon>Oxalobacteraceae</taxon>
        <taxon>Telluria group</taxon>
        <taxon>Massilia</taxon>
    </lineage>
</organism>
<dbReference type="EMBL" id="FOLD01000007">
    <property type="protein sequence ID" value="SFC51473.1"/>
    <property type="molecule type" value="Genomic_DNA"/>
</dbReference>
<evidence type="ECO:0008006" key="3">
    <source>
        <dbReference type="Google" id="ProtNLM"/>
    </source>
</evidence>
<protein>
    <recommendedName>
        <fullName evidence="3">N-acetyltransferase domain-containing protein</fullName>
    </recommendedName>
</protein>
<keyword evidence="2" id="KW-1185">Reference proteome</keyword>
<accession>A0A1I1K0F2</accession>
<dbReference type="SUPFAM" id="SSF55729">
    <property type="entry name" value="Acyl-CoA N-acyltransferases (Nat)"/>
    <property type="match status" value="1"/>
</dbReference>